<gene>
    <name evidence="2" type="ORF">AQJ67_40470</name>
</gene>
<dbReference type="Proteomes" id="UP000053429">
    <property type="component" value="Unassembled WGS sequence"/>
</dbReference>
<feature type="compositionally biased region" description="Low complexity" evidence="1">
    <location>
        <begin position="19"/>
        <end position="29"/>
    </location>
</feature>
<dbReference type="OrthoDB" id="4147502at2"/>
<sequence length="406" mass="40824">MRPEDDAAEQRGGTGGAAGQPQAQAAVAPAPAPVPASAPSAPAAADAQDGSDSGQRAGAVWDQPLPWAASQDDGQRQSTEPPTSGRAKTSEAPASPTVLTAAVRDEAGNGTTDRAEADREESDAEVWQAAVAEQRRGAHSAPTPVRAGVGAGGGHAVSRWILGAAVSVGGLLAAVGAAKGLGSHPSAATAQERTEPILGPDKGMSPEGTPKSTPSSVPTSRKLPTKTPTGHAPARPGPKAVTGLAAGGAAVVHPGSDHAAEAAVTAHVSPQQVPEKPAETKASGYLSARTSVVSPNSYWSKSVVTVTTTKKLTALKVVVRVSQTGGVANTGTWTSLGDKARVSSAASSGSVDYIVTLSPGVTLDPGTYTFQFQYNHNKGPRDANRDIYSVVSTAPDAGTEVREGRF</sequence>
<feature type="region of interest" description="Disordered" evidence="1">
    <location>
        <begin position="1"/>
        <end position="145"/>
    </location>
</feature>
<feature type="compositionally biased region" description="Basic and acidic residues" evidence="1">
    <location>
        <begin position="103"/>
        <end position="117"/>
    </location>
</feature>
<accession>A0A117RIF8</accession>
<evidence type="ECO:0000256" key="1">
    <source>
        <dbReference type="SAM" id="MobiDB-lite"/>
    </source>
</evidence>
<dbReference type="AlphaFoldDB" id="A0A117RIF8"/>
<feature type="region of interest" description="Disordered" evidence="1">
    <location>
        <begin position="181"/>
        <end position="240"/>
    </location>
</feature>
<feature type="compositionally biased region" description="Low complexity" evidence="1">
    <location>
        <begin position="37"/>
        <end position="55"/>
    </location>
</feature>
<protein>
    <submittedName>
        <fullName evidence="2">Uncharacterized protein</fullName>
    </submittedName>
</protein>
<evidence type="ECO:0000313" key="2">
    <source>
        <dbReference type="EMBL" id="KUN92548.1"/>
    </source>
</evidence>
<comment type="caution">
    <text evidence="2">The sequence shown here is derived from an EMBL/GenBank/DDBJ whole genome shotgun (WGS) entry which is preliminary data.</text>
</comment>
<reference evidence="2 3" key="1">
    <citation type="submission" date="2015-10" db="EMBL/GenBank/DDBJ databases">
        <title>Draft genome sequence of Streptomyces caeruleatus NRRL B-24802, type strain for the species Streptomyces caeruleatus.</title>
        <authorList>
            <person name="Ruckert C."/>
            <person name="Winkler A."/>
            <person name="Kalinowski J."/>
            <person name="Kampfer P."/>
            <person name="Glaeser S."/>
        </authorList>
    </citation>
    <scope>NUCLEOTIDE SEQUENCE [LARGE SCALE GENOMIC DNA]</scope>
    <source>
        <strain evidence="2 3">NRRL B-24802</strain>
    </source>
</reference>
<dbReference type="EMBL" id="LMWY01000058">
    <property type="protein sequence ID" value="KUN92548.1"/>
    <property type="molecule type" value="Genomic_DNA"/>
</dbReference>
<evidence type="ECO:0000313" key="3">
    <source>
        <dbReference type="Proteomes" id="UP000053429"/>
    </source>
</evidence>
<dbReference type="RefSeq" id="WP_062724502.1">
    <property type="nucleotide sequence ID" value="NZ_KQ948944.1"/>
</dbReference>
<feature type="compositionally biased region" description="Low complexity" evidence="1">
    <location>
        <begin position="209"/>
        <end position="220"/>
    </location>
</feature>
<organism evidence="2 3">
    <name type="scientific">Streptomyces caeruleatus</name>
    <dbReference type="NCBI Taxonomy" id="661399"/>
    <lineage>
        <taxon>Bacteria</taxon>
        <taxon>Bacillati</taxon>
        <taxon>Actinomycetota</taxon>
        <taxon>Actinomycetes</taxon>
        <taxon>Kitasatosporales</taxon>
        <taxon>Streptomycetaceae</taxon>
        <taxon>Streptomyces</taxon>
    </lineage>
</organism>
<name>A0A117RIF8_9ACTN</name>
<proteinExistence type="predicted"/>
<keyword evidence="3" id="KW-1185">Reference proteome</keyword>
<dbReference type="STRING" id="661399.AQJ67_40470"/>